<dbReference type="Pfam" id="PF13489">
    <property type="entry name" value="Methyltransf_23"/>
    <property type="match status" value="1"/>
</dbReference>
<sequence length="900" mass="100458">MERHPTPHLYLRSLDPDSQDSLTRIAHWVRPASVVLDIGCGPGILGRYLVERLGCQVDGVEYNPAAVRLAAPWYRHLAIADLEQAYLPELFPGAHYDYIICADILEHLRNPERILVQAATLLATHGRLLLSIPNIAYAGLIAELLTGEFCYRPEGLLDETHLRFFTRQSLERWLIAHDFAICRQDSVTLDLASSEFHDRLDRLPPLLQETLLAQPDALTYQLLVEARVASDASEMTSRASALLVDIIIPVYCGRAETQACLSSVLRSQLSVPHEIIVIDDASPEPALTDYLRELATAGHITLLCNEQNLGFVQTVNRGMALHEERDIVLLNSDTEVAGDWLDRLRTCAYSNPDIGTVTPFSNNATICSYPQTCADNALPPGYTVEALDALFRRVNPGQSVSIPTAVGFCMYIRRDCLHAVGLFDATRFGKGYGEENDFCMRAIVAGWSHRLCGDVFVYHQGGVSFGDGRDLLQQQAIATLRRIHPGYEAAVQSYIVADPAKPLRQAVDAARLLNSNLPIVLFINHNLGGGTLKHVRELAGLLSGRMQTLLLYPIADHIHALRWLRDGEILDLHFALPADYDLLCDVLRTLHVSRIHFHHLLGVDNCVWQLPQNLGIPYDYTVHDYYPICPRINLFNAPGRYCGEPDEAECNRCLQTTEPVIKDTTIQDWRTRHLQLLNAADRVLTPTRDVKQRMLRYTPAAHLVFAPHPETRSIDQQPSSVPLAATEPLRIVVLGALSQAKGADVLEACAIDARRRALPLTFHLLGYGYRDLAVEPNSLLRIYGSYADEELSERLAALNPHLIWFPAQWPETYCYALSACLQTGFPIVATDLGAFPERLAGRFWSWIQPWQTGTAVWNDFFMALRKQYFASGISPPVPSGATPTAEFDKCIHTPRSSTSQ</sequence>
<evidence type="ECO:0000259" key="4">
    <source>
        <dbReference type="Pfam" id="PF00535"/>
    </source>
</evidence>
<dbReference type="InterPro" id="IPR001173">
    <property type="entry name" value="Glyco_trans_2-like"/>
</dbReference>
<evidence type="ECO:0000256" key="1">
    <source>
        <dbReference type="ARBA" id="ARBA00006739"/>
    </source>
</evidence>
<evidence type="ECO:0000256" key="3">
    <source>
        <dbReference type="ARBA" id="ARBA00022679"/>
    </source>
</evidence>
<dbReference type="Gene3D" id="3.40.50.2000">
    <property type="entry name" value="Glycogen Phosphorylase B"/>
    <property type="match status" value="1"/>
</dbReference>
<organism evidence="5 6">
    <name type="scientific">Candidatus Contendobacter odensis Run_B_J11</name>
    <dbReference type="NCBI Taxonomy" id="1400861"/>
    <lineage>
        <taxon>Bacteria</taxon>
        <taxon>Pseudomonadati</taxon>
        <taxon>Pseudomonadota</taxon>
        <taxon>Gammaproteobacteria</taxon>
        <taxon>Candidatus Competibacteraceae</taxon>
        <taxon>Candidatus Contendibacter</taxon>
    </lineage>
</organism>
<dbReference type="EMBL" id="CBTK010000057">
    <property type="protein sequence ID" value="CDH44084.1"/>
    <property type="molecule type" value="Genomic_DNA"/>
</dbReference>
<keyword evidence="2" id="KW-0328">Glycosyltransferase</keyword>
<comment type="similarity">
    <text evidence="1">Belongs to the glycosyltransferase 2 family.</text>
</comment>
<keyword evidence="6" id="KW-1185">Reference proteome</keyword>
<dbReference type="PANTHER" id="PTHR43179:SF12">
    <property type="entry name" value="GALACTOFURANOSYLTRANSFERASE GLFT2"/>
    <property type="match status" value="1"/>
</dbReference>
<dbReference type="PANTHER" id="PTHR43179">
    <property type="entry name" value="RHAMNOSYLTRANSFERASE WBBL"/>
    <property type="match status" value="1"/>
</dbReference>
<dbReference type="CDD" id="cd02440">
    <property type="entry name" value="AdoMet_MTases"/>
    <property type="match status" value="1"/>
</dbReference>
<evidence type="ECO:0000256" key="2">
    <source>
        <dbReference type="ARBA" id="ARBA00022676"/>
    </source>
</evidence>
<gene>
    <name evidence="5" type="ORF">BN874_150017</name>
</gene>
<dbReference type="Pfam" id="PF00535">
    <property type="entry name" value="Glycos_transf_2"/>
    <property type="match status" value="1"/>
</dbReference>
<feature type="domain" description="Glycosyltransferase 2-like" evidence="4">
    <location>
        <begin position="246"/>
        <end position="415"/>
    </location>
</feature>
<dbReference type="Gene3D" id="3.40.50.150">
    <property type="entry name" value="Vaccinia Virus protein VP39"/>
    <property type="match status" value="1"/>
</dbReference>
<dbReference type="SUPFAM" id="SSF53335">
    <property type="entry name" value="S-adenosyl-L-methionine-dependent methyltransferases"/>
    <property type="match status" value="1"/>
</dbReference>
<dbReference type="OrthoDB" id="5123492at2"/>
<dbReference type="InterPro" id="IPR029044">
    <property type="entry name" value="Nucleotide-diphossugar_trans"/>
</dbReference>
<dbReference type="SUPFAM" id="SSF53756">
    <property type="entry name" value="UDP-Glycosyltransferase/glycogen phosphorylase"/>
    <property type="match status" value="1"/>
</dbReference>
<keyword evidence="3" id="KW-0808">Transferase</keyword>
<dbReference type="Gene3D" id="3.90.550.10">
    <property type="entry name" value="Spore Coat Polysaccharide Biosynthesis Protein SpsA, Chain A"/>
    <property type="match status" value="1"/>
</dbReference>
<accession>A0A7U7G9S9</accession>
<protein>
    <recommendedName>
        <fullName evidence="4">Glycosyltransferase 2-like domain-containing protein</fullName>
    </recommendedName>
</protein>
<dbReference type="Proteomes" id="UP000019184">
    <property type="component" value="Unassembled WGS sequence"/>
</dbReference>
<evidence type="ECO:0000313" key="5">
    <source>
        <dbReference type="EMBL" id="CDH44084.1"/>
    </source>
</evidence>
<evidence type="ECO:0000313" key="6">
    <source>
        <dbReference type="Proteomes" id="UP000019184"/>
    </source>
</evidence>
<dbReference type="AlphaFoldDB" id="A0A7U7G9S9"/>
<comment type="caution">
    <text evidence="5">The sequence shown here is derived from an EMBL/GenBank/DDBJ whole genome shotgun (WGS) entry which is preliminary data.</text>
</comment>
<dbReference type="SUPFAM" id="SSF53448">
    <property type="entry name" value="Nucleotide-diphospho-sugar transferases"/>
    <property type="match status" value="1"/>
</dbReference>
<name>A0A7U7G9S9_9GAMM</name>
<proteinExistence type="inferred from homology"/>
<dbReference type="InterPro" id="IPR029063">
    <property type="entry name" value="SAM-dependent_MTases_sf"/>
</dbReference>
<dbReference type="GO" id="GO:0016757">
    <property type="term" value="F:glycosyltransferase activity"/>
    <property type="evidence" value="ECO:0007669"/>
    <property type="project" value="UniProtKB-KW"/>
</dbReference>
<reference evidence="5 6" key="1">
    <citation type="journal article" date="2014" name="ISME J.">
        <title>Candidatus Competibacter-lineage genomes retrieved from metagenomes reveal functional metabolic diversity.</title>
        <authorList>
            <person name="McIlroy S.J."/>
            <person name="Albertsen M."/>
            <person name="Andresen E.K."/>
            <person name="Saunders A.M."/>
            <person name="Kristiansen R."/>
            <person name="Stokholm-Bjerregaard M."/>
            <person name="Nielsen K.L."/>
            <person name="Nielsen P.H."/>
        </authorList>
    </citation>
    <scope>NUCLEOTIDE SEQUENCE [LARGE SCALE GENOMIC DNA]</scope>
    <source>
        <strain evidence="5 6">Run_B_J11</strain>
    </source>
</reference>
<dbReference type="RefSeq" id="WP_051497423.1">
    <property type="nucleotide sequence ID" value="NZ_CBTK010000057.1"/>
</dbReference>